<dbReference type="Proteomes" id="UP001396334">
    <property type="component" value="Unassembled WGS sequence"/>
</dbReference>
<organism evidence="1 2">
    <name type="scientific">Hibiscus sabdariffa</name>
    <name type="common">roselle</name>
    <dbReference type="NCBI Taxonomy" id="183260"/>
    <lineage>
        <taxon>Eukaryota</taxon>
        <taxon>Viridiplantae</taxon>
        <taxon>Streptophyta</taxon>
        <taxon>Embryophyta</taxon>
        <taxon>Tracheophyta</taxon>
        <taxon>Spermatophyta</taxon>
        <taxon>Magnoliopsida</taxon>
        <taxon>eudicotyledons</taxon>
        <taxon>Gunneridae</taxon>
        <taxon>Pentapetalae</taxon>
        <taxon>rosids</taxon>
        <taxon>malvids</taxon>
        <taxon>Malvales</taxon>
        <taxon>Malvaceae</taxon>
        <taxon>Malvoideae</taxon>
        <taxon>Hibiscus</taxon>
    </lineage>
</organism>
<accession>A0ABR2U999</accession>
<sequence>METESFSITPITETSKLDDEAHHVDHADHGVLIVPSESNHVEPQVAADLATVFEVAVAAHATAMIFASTSTDVPIPTVETPASVMEMTMVVSSVVALIHAIPLAFITIPDVDTSTNTPESGFVAMTISAIEKTNGKTSPCTSPSSMLSDFDAWLSKQPPNVAPTNQGVRDS</sequence>
<evidence type="ECO:0000313" key="1">
    <source>
        <dbReference type="EMBL" id="KAK9046131.1"/>
    </source>
</evidence>
<name>A0ABR2U999_9ROSI</name>
<keyword evidence="2" id="KW-1185">Reference proteome</keyword>
<comment type="caution">
    <text evidence="1">The sequence shown here is derived from an EMBL/GenBank/DDBJ whole genome shotgun (WGS) entry which is preliminary data.</text>
</comment>
<dbReference type="EMBL" id="JBBPBN010000001">
    <property type="protein sequence ID" value="KAK9046131.1"/>
    <property type="molecule type" value="Genomic_DNA"/>
</dbReference>
<evidence type="ECO:0000313" key="2">
    <source>
        <dbReference type="Proteomes" id="UP001396334"/>
    </source>
</evidence>
<protein>
    <submittedName>
        <fullName evidence="1">Uncharacterized protein</fullName>
    </submittedName>
</protein>
<proteinExistence type="predicted"/>
<reference evidence="1 2" key="1">
    <citation type="journal article" date="2024" name="G3 (Bethesda)">
        <title>Genome assembly of Hibiscus sabdariffa L. provides insights into metabolisms of medicinal natural products.</title>
        <authorList>
            <person name="Kim T."/>
        </authorList>
    </citation>
    <scope>NUCLEOTIDE SEQUENCE [LARGE SCALE GENOMIC DNA]</scope>
    <source>
        <strain evidence="1">TK-2024</strain>
        <tissue evidence="1">Old leaves</tissue>
    </source>
</reference>
<gene>
    <name evidence="1" type="ORF">V6N11_052031</name>
</gene>